<feature type="region of interest" description="Disordered" evidence="1">
    <location>
        <begin position="1"/>
        <end position="134"/>
    </location>
</feature>
<accession>A0A9Q0WQR0</accession>
<dbReference type="EMBL" id="JAPFFK010000003">
    <property type="protein sequence ID" value="KAJ6770005.1"/>
    <property type="molecule type" value="Genomic_DNA"/>
</dbReference>
<protein>
    <submittedName>
        <fullName evidence="2">WRKY TRANSCRIPTION FACTOR 21-RELATED</fullName>
    </submittedName>
</protein>
<comment type="caution">
    <text evidence="2">The sequence shown here is derived from an EMBL/GenBank/DDBJ whole genome shotgun (WGS) entry which is preliminary data.</text>
</comment>
<feature type="compositionally biased region" description="Polar residues" evidence="1">
    <location>
        <begin position="93"/>
        <end position="114"/>
    </location>
</feature>
<dbReference type="OrthoDB" id="773436at2759"/>
<keyword evidence="3" id="KW-1185">Reference proteome</keyword>
<name>A0A9Q0WQR0_SALPP</name>
<gene>
    <name evidence="2" type="ORF">OIU79_020790</name>
</gene>
<feature type="compositionally biased region" description="Basic and acidic residues" evidence="1">
    <location>
        <begin position="59"/>
        <end position="68"/>
    </location>
</feature>
<feature type="compositionally biased region" description="Polar residues" evidence="1">
    <location>
        <begin position="1"/>
        <end position="11"/>
    </location>
</feature>
<proteinExistence type="predicted"/>
<sequence>MNSRFNANPLITDQEENDNSAQESGPESPPSNDMKMPSTSSPKRSKKAMQRRVVSIPIKDLEGSRLKGENASPPSDSWAWRTRSQNHHKIHHNSSSPKHITTTTKPEVSTTQPDNPEPEHEEKFTDLGNDGQLISTTTTSDEFSWFGEMETTSSTILETPFYAEAEEDADHMASMFFPMRDEDESLFADLGELPECSSVFRHQRGGVGPQVQIC</sequence>
<evidence type="ECO:0000313" key="3">
    <source>
        <dbReference type="Proteomes" id="UP001151532"/>
    </source>
</evidence>
<reference evidence="2" key="2">
    <citation type="journal article" date="2023" name="Int. J. Mol. Sci.">
        <title>De Novo Assembly and Annotation of 11 Diverse Shrub Willow (Salix) Genomes Reveals Novel Gene Organization in Sex-Linked Regions.</title>
        <authorList>
            <person name="Hyden B."/>
            <person name="Feng K."/>
            <person name="Yates T.B."/>
            <person name="Jawdy S."/>
            <person name="Cereghino C."/>
            <person name="Smart L.B."/>
            <person name="Muchero W."/>
        </authorList>
    </citation>
    <scope>NUCLEOTIDE SEQUENCE</scope>
    <source>
        <tissue evidence="2">Shoot tip</tissue>
    </source>
</reference>
<dbReference type="Proteomes" id="UP001151532">
    <property type="component" value="Chromosome 11"/>
</dbReference>
<evidence type="ECO:0000256" key="1">
    <source>
        <dbReference type="SAM" id="MobiDB-lite"/>
    </source>
</evidence>
<reference evidence="2" key="1">
    <citation type="submission" date="2022-11" db="EMBL/GenBank/DDBJ databases">
        <authorList>
            <person name="Hyden B.L."/>
            <person name="Feng K."/>
            <person name="Yates T."/>
            <person name="Jawdy S."/>
            <person name="Smart L.B."/>
            <person name="Muchero W."/>
        </authorList>
    </citation>
    <scope>NUCLEOTIDE SEQUENCE</scope>
    <source>
        <tissue evidence="2">Shoot tip</tissue>
    </source>
</reference>
<organism evidence="2 3">
    <name type="scientific">Salix purpurea</name>
    <name type="common">Purple osier willow</name>
    <dbReference type="NCBI Taxonomy" id="77065"/>
    <lineage>
        <taxon>Eukaryota</taxon>
        <taxon>Viridiplantae</taxon>
        <taxon>Streptophyta</taxon>
        <taxon>Embryophyta</taxon>
        <taxon>Tracheophyta</taxon>
        <taxon>Spermatophyta</taxon>
        <taxon>Magnoliopsida</taxon>
        <taxon>eudicotyledons</taxon>
        <taxon>Gunneridae</taxon>
        <taxon>Pentapetalae</taxon>
        <taxon>rosids</taxon>
        <taxon>fabids</taxon>
        <taxon>Malpighiales</taxon>
        <taxon>Salicaceae</taxon>
        <taxon>Saliceae</taxon>
        <taxon>Salix</taxon>
    </lineage>
</organism>
<evidence type="ECO:0000313" key="2">
    <source>
        <dbReference type="EMBL" id="KAJ6770005.1"/>
    </source>
</evidence>
<dbReference type="AlphaFoldDB" id="A0A9Q0WQR0"/>